<gene>
    <name evidence="2" type="ORF">MSAN_01649000</name>
</gene>
<dbReference type="InterPro" id="IPR002048">
    <property type="entry name" value="EF_hand_dom"/>
</dbReference>
<dbReference type="AlphaFoldDB" id="A0A8H6Y2Q9"/>
<keyword evidence="3" id="KW-1185">Reference proteome</keyword>
<comment type="caution">
    <text evidence="2">The sequence shown here is derived from an EMBL/GenBank/DDBJ whole genome shotgun (WGS) entry which is preliminary data.</text>
</comment>
<reference evidence="2" key="1">
    <citation type="submission" date="2020-05" db="EMBL/GenBank/DDBJ databases">
        <title>Mycena genomes resolve the evolution of fungal bioluminescence.</title>
        <authorList>
            <person name="Tsai I.J."/>
        </authorList>
    </citation>
    <scope>NUCLEOTIDE SEQUENCE</scope>
    <source>
        <strain evidence="2">160909Yilan</strain>
    </source>
</reference>
<dbReference type="GO" id="GO:0016301">
    <property type="term" value="F:kinase activity"/>
    <property type="evidence" value="ECO:0007669"/>
    <property type="project" value="UniProtKB-KW"/>
</dbReference>
<dbReference type="PROSITE" id="PS00018">
    <property type="entry name" value="EF_HAND_1"/>
    <property type="match status" value="1"/>
</dbReference>
<keyword evidence="2" id="KW-0418">Kinase</keyword>
<evidence type="ECO:0000313" key="2">
    <source>
        <dbReference type="EMBL" id="KAF7350869.1"/>
    </source>
</evidence>
<accession>A0A8H6Y2Q9</accession>
<name>A0A8H6Y2Q9_9AGAR</name>
<organism evidence="2 3">
    <name type="scientific">Mycena sanguinolenta</name>
    <dbReference type="NCBI Taxonomy" id="230812"/>
    <lineage>
        <taxon>Eukaryota</taxon>
        <taxon>Fungi</taxon>
        <taxon>Dikarya</taxon>
        <taxon>Basidiomycota</taxon>
        <taxon>Agaricomycotina</taxon>
        <taxon>Agaricomycetes</taxon>
        <taxon>Agaricomycetidae</taxon>
        <taxon>Agaricales</taxon>
        <taxon>Marasmiineae</taxon>
        <taxon>Mycenaceae</taxon>
        <taxon>Mycena</taxon>
    </lineage>
</organism>
<dbReference type="PROSITE" id="PS50222">
    <property type="entry name" value="EF_HAND_2"/>
    <property type="match status" value="1"/>
</dbReference>
<dbReference type="Proteomes" id="UP000623467">
    <property type="component" value="Unassembled WGS sequence"/>
</dbReference>
<keyword evidence="2" id="KW-0808">Transferase</keyword>
<dbReference type="GO" id="GO:0005509">
    <property type="term" value="F:calcium ion binding"/>
    <property type="evidence" value="ECO:0007669"/>
    <property type="project" value="InterPro"/>
</dbReference>
<sequence>MDHTHDAPPAIQVTSATAERLVSSNHGADSTAAVEAAYPSAFRVAELPPLEDRVDKLEGKLSVPITKAHDVFDELNTYYTKHSSAINSAGSALAVDLDLKSIERAFTKFAETSKVLVDGLDLLGKLHPFIGVAVLPFKLMITLDLTRRQNNRKVLAVKTQMQDTMSVLFRLRRMRDFETKAPDGRPLKGISDLMCTIAEDIKDCGTACDLYSNKGGLAKMIKSKVYETRFADYMTRFENHKKNLIVELEIHTAIGVDATHEKLDKQGEDLTFIKEKVEVLFRKLDMPREQNVQKFIADKGGVKACLESDVTLKELVQKSGEHLASSDPTHAGQGDIATVRRMLDKELAEDVEKAFTKHMALFRRKLDAQQEQLKDTINQTGEHVISAVIGFLSGGVHTRVKHPDLKSLWEQQGWKGSVDARDFVLAINDYYANKFHSTPSPPPSVVGTPGMHPEPVKPQDDSWALAYINVAHLQPLLDVIDTDGTGLISINEVNSFVRLRPHDCSLIKWLAFWAAGWHVTVTWYKNRIYRILAAMLRLVQHVKPANRNYANRYFAGLGIQRVELLLRSTRSTEPMGQSIYQDDAQLGNVLHDFRIAEAEKLKNQLNGLRYELDDITTLRLMTGRIERIESYVYPLLYLLLLRHFDIMRLACVHILHYSEFETMSTSLATIFKAVDQRTNKLEGVFKSNARDVKASFGSFAFGMFQILQDDRLQDPIRNTIATFEEEDGFEYSDEDLGPDSDDDEEIKKAIVTRLKPPSILLYELEDEPKHVYDLQKRHPATTADPLDGMWTGQIFCSGGGALDGTISMLLTRTAGGLTGIAENFFGVSGVTGTVEGRLIRFTVTCYNGYAVLCTGQFNQATGTITGSWTEDLEEGEDSDPINTTDAVAEETQVAHSDLQNPIADYDFVFRRPPSFRYTDAQFIENPARARWKFAIATVFDPIRRTNLSWLMDRFAQRKRFMDLRKRQMIDWLDISIPHWNPLDDEETAELHQLSTDLHSSDARFYNWAAEFEVEQLVDHGRLCNSCSRSIWDTRLFCIQCMDALCYRCINLCSNCHEDTPQAYGFIHLRAHPLVKTFKRIHDSELAWLIPQAKVVANGLKKRLGDARAAPSLSEGAPQENSHATASQVLQLRCCCCNGNVSYPFWACVHCDDTYICSSCDSKRATPKRDGVNLPHKLSHALVELFDNEPIPEPDVTDVTLMEVNTRISGLDTKIAALETKLDTKIVALETNLNSIARMSPIAKCTTLMMKAAPGSTACMLNAVGVKHLH</sequence>
<evidence type="ECO:0000313" key="3">
    <source>
        <dbReference type="Proteomes" id="UP000623467"/>
    </source>
</evidence>
<dbReference type="OrthoDB" id="2122982at2759"/>
<proteinExistence type="predicted"/>
<evidence type="ECO:0000259" key="1">
    <source>
        <dbReference type="PROSITE" id="PS50222"/>
    </source>
</evidence>
<dbReference type="EMBL" id="JACAZH010000014">
    <property type="protein sequence ID" value="KAF7350869.1"/>
    <property type="molecule type" value="Genomic_DNA"/>
</dbReference>
<dbReference type="InterPro" id="IPR018247">
    <property type="entry name" value="EF_Hand_1_Ca_BS"/>
</dbReference>
<feature type="domain" description="EF-hand" evidence="1">
    <location>
        <begin position="468"/>
        <end position="503"/>
    </location>
</feature>
<protein>
    <submittedName>
        <fullName evidence="2">Protein kinase domain-containing protein</fullName>
    </submittedName>
</protein>